<sequence>MKKDRSITKNYLYNVSYKILTLITPLITTPYIARVLGVDNVGIYNYTYSIISYFVLFGVLGSTIYAQREIAYVQNDKEKTNLVFWELFFIRLITVGTSILIFSFYFPKSEYKIYLFIFLFELIANIFDISWLYYGIEEFKVITIRNFIIKIIGVGCIFIFVRSSTDLNIYIWCHVLILLLGNLSLWISAKKFIGKPIFKFNTVMKHFTPILILFLPQCIDSVYMIMDKIMLGKISTITQVGLYSQADKIIKMAVTIVTSMGLVMSPRIASSFATGDNKQIRRYLHSSFEFIFIIAIPIMCGLVSISDNFVGWFFGEGYEGVIILIKLLAPTVVFLGINSVIGWQYLLSVKREKDFIFSVSIGAIINIILNIILIIKFKAVGAVIASVVSMAIMSIINFIFVKKQISFKYLLSKLYKPLIAAIIMTIIVEIVGKYISVSFISTVIQVIVGIIIYILILFIIKDDIMIRYVSKIKGKKNNNRDND</sequence>
<keyword evidence="2" id="KW-1003">Cell membrane</keyword>
<keyword evidence="8" id="KW-1185">Reference proteome</keyword>
<evidence type="ECO:0000313" key="7">
    <source>
        <dbReference type="EMBL" id="MBC5639007.1"/>
    </source>
</evidence>
<keyword evidence="3 6" id="KW-0812">Transmembrane</keyword>
<dbReference type="PANTHER" id="PTHR30250:SF11">
    <property type="entry name" value="O-ANTIGEN TRANSPORTER-RELATED"/>
    <property type="match status" value="1"/>
</dbReference>
<feature type="transmembrane region" description="Helical" evidence="6">
    <location>
        <begin position="87"/>
        <end position="107"/>
    </location>
</feature>
<evidence type="ECO:0000256" key="6">
    <source>
        <dbReference type="SAM" id="Phobius"/>
    </source>
</evidence>
<keyword evidence="5 6" id="KW-0472">Membrane</keyword>
<dbReference type="RefSeq" id="WP_186834430.1">
    <property type="nucleotide sequence ID" value="NZ_JACOOQ010000001.1"/>
</dbReference>
<dbReference type="AlphaFoldDB" id="A0A8I0ABB7"/>
<protein>
    <submittedName>
        <fullName evidence="7">Flippase</fullName>
    </submittedName>
</protein>
<comment type="caution">
    <text evidence="7">The sequence shown here is derived from an EMBL/GenBank/DDBJ whole genome shotgun (WGS) entry which is preliminary data.</text>
</comment>
<feature type="transmembrane region" description="Helical" evidence="6">
    <location>
        <begin position="355"/>
        <end position="375"/>
    </location>
</feature>
<evidence type="ECO:0000256" key="4">
    <source>
        <dbReference type="ARBA" id="ARBA00022989"/>
    </source>
</evidence>
<comment type="subcellular location">
    <subcellularLocation>
        <location evidence="1">Cell membrane</location>
        <topology evidence="1">Multi-pass membrane protein</topology>
    </subcellularLocation>
</comment>
<feature type="transmembrane region" description="Helical" evidence="6">
    <location>
        <begin position="113"/>
        <end position="135"/>
    </location>
</feature>
<accession>A0A8I0ABB7</accession>
<gene>
    <name evidence="7" type="ORF">H8R92_00900</name>
</gene>
<evidence type="ECO:0000256" key="3">
    <source>
        <dbReference type="ARBA" id="ARBA00022692"/>
    </source>
</evidence>
<feature type="transmembrane region" description="Helical" evidence="6">
    <location>
        <begin position="290"/>
        <end position="314"/>
    </location>
</feature>
<feature type="transmembrane region" description="Helical" evidence="6">
    <location>
        <begin position="249"/>
        <end position="269"/>
    </location>
</feature>
<feature type="transmembrane region" description="Helical" evidence="6">
    <location>
        <begin position="45"/>
        <end position="66"/>
    </location>
</feature>
<dbReference type="EMBL" id="JACOOQ010000001">
    <property type="protein sequence ID" value="MBC5639007.1"/>
    <property type="molecule type" value="Genomic_DNA"/>
</dbReference>
<dbReference type="Proteomes" id="UP000662088">
    <property type="component" value="Unassembled WGS sequence"/>
</dbReference>
<feature type="transmembrane region" description="Helical" evidence="6">
    <location>
        <begin position="169"/>
        <end position="187"/>
    </location>
</feature>
<evidence type="ECO:0000313" key="8">
    <source>
        <dbReference type="Proteomes" id="UP000662088"/>
    </source>
</evidence>
<dbReference type="PANTHER" id="PTHR30250">
    <property type="entry name" value="PST FAMILY PREDICTED COLANIC ACID TRANSPORTER"/>
    <property type="match status" value="1"/>
</dbReference>
<dbReference type="GO" id="GO:0005886">
    <property type="term" value="C:plasma membrane"/>
    <property type="evidence" value="ECO:0007669"/>
    <property type="project" value="UniProtKB-SubCell"/>
</dbReference>
<evidence type="ECO:0000256" key="1">
    <source>
        <dbReference type="ARBA" id="ARBA00004651"/>
    </source>
</evidence>
<feature type="transmembrane region" description="Helical" evidence="6">
    <location>
        <begin position="147"/>
        <end position="163"/>
    </location>
</feature>
<organism evidence="7 8">
    <name type="scientific">Clostridium lentum</name>
    <dbReference type="NCBI Taxonomy" id="2763037"/>
    <lineage>
        <taxon>Bacteria</taxon>
        <taxon>Bacillati</taxon>
        <taxon>Bacillota</taxon>
        <taxon>Clostridia</taxon>
        <taxon>Eubacteriales</taxon>
        <taxon>Clostridiaceae</taxon>
        <taxon>Clostridium</taxon>
    </lineage>
</organism>
<keyword evidence="4 6" id="KW-1133">Transmembrane helix</keyword>
<dbReference type="InterPro" id="IPR002797">
    <property type="entry name" value="Polysacc_synth"/>
</dbReference>
<feature type="transmembrane region" description="Helical" evidence="6">
    <location>
        <begin position="320"/>
        <end position="343"/>
    </location>
</feature>
<dbReference type="Pfam" id="PF01943">
    <property type="entry name" value="Polysacc_synt"/>
    <property type="match status" value="1"/>
</dbReference>
<dbReference type="CDD" id="cd13128">
    <property type="entry name" value="MATE_Wzx_like"/>
    <property type="match status" value="1"/>
</dbReference>
<dbReference type="InterPro" id="IPR050833">
    <property type="entry name" value="Poly_Biosynth_Transport"/>
</dbReference>
<feature type="transmembrane region" description="Helical" evidence="6">
    <location>
        <begin position="413"/>
        <end position="431"/>
    </location>
</feature>
<feature type="transmembrane region" description="Helical" evidence="6">
    <location>
        <begin position="207"/>
        <end position="226"/>
    </location>
</feature>
<feature type="transmembrane region" description="Helical" evidence="6">
    <location>
        <begin position="437"/>
        <end position="460"/>
    </location>
</feature>
<reference evidence="7" key="1">
    <citation type="submission" date="2020-08" db="EMBL/GenBank/DDBJ databases">
        <title>Genome public.</title>
        <authorList>
            <person name="Liu C."/>
            <person name="Sun Q."/>
        </authorList>
    </citation>
    <scope>NUCLEOTIDE SEQUENCE</scope>
    <source>
        <strain evidence="7">NSJ-42</strain>
    </source>
</reference>
<proteinExistence type="predicted"/>
<feature type="transmembrane region" description="Helical" evidence="6">
    <location>
        <begin position="381"/>
        <end position="401"/>
    </location>
</feature>
<name>A0A8I0ABB7_9CLOT</name>
<feature type="transmembrane region" description="Helical" evidence="6">
    <location>
        <begin position="12"/>
        <end position="33"/>
    </location>
</feature>
<evidence type="ECO:0000256" key="5">
    <source>
        <dbReference type="ARBA" id="ARBA00023136"/>
    </source>
</evidence>
<evidence type="ECO:0000256" key="2">
    <source>
        <dbReference type="ARBA" id="ARBA00022475"/>
    </source>
</evidence>